<protein>
    <recommendedName>
        <fullName evidence="9">Major facilitator superfamily (MFS) profile domain-containing protein</fullName>
    </recommendedName>
</protein>
<dbReference type="GO" id="GO:0022857">
    <property type="term" value="F:transmembrane transporter activity"/>
    <property type="evidence" value="ECO:0000318"/>
    <property type="project" value="GO_Central"/>
</dbReference>
<dbReference type="KEGG" id="pno:SNOG_01099"/>
<evidence type="ECO:0000256" key="4">
    <source>
        <dbReference type="ARBA" id="ARBA00022692"/>
    </source>
</evidence>
<dbReference type="InParanoid" id="Q0V4G5"/>
<dbReference type="InterPro" id="IPR050327">
    <property type="entry name" value="Proton-linked_MCT"/>
</dbReference>
<dbReference type="PANTHER" id="PTHR11360">
    <property type="entry name" value="MONOCARBOXYLATE TRANSPORTER"/>
    <property type="match status" value="1"/>
</dbReference>
<sequence>MSQPSTLAGSASLKQHSPDDEKNDLDHPSPIGNEADSNQEAPAALSPLHPSQFPDGGKQAYLCLLGGFCCLFCSFGWLNCLGVFQNYYQRHQLSAYSASTIAWIPSVQIFVFFIPGPVVGWFNDNHGPKYLLLVGTVMHVLGLMMTSLCEEYWQFMLAQGVCSPLGLNCIFQAGTSTIPTWFLKRRGLAYGVMAAGSGLGGVIFPIMASHLIPSVGFGWTMRIIAFTILALMMVACVTVTSRLPPKPRSLTLQVLLEPFKDTRFNLLTLAAFLFFFGLFVPINFIEVQALNSGMSARLAGYLLSVLNACRQSIFGRIIPGFLADRLGRFNMQVLFCTIAGIVVLALGIPAASNAAFIIFAALYGFASGAFVSLLPAQIAHISPVEQIGVRVGVTFACISFAGLVGAPIAGAIVDANGGRFWGLNVFSGVMLLARCADVWRHKDGCRRVADGKESLKGWIIGGIEGPEYF</sequence>
<feature type="transmembrane region" description="Helical" evidence="8">
    <location>
        <begin position="59"/>
        <end position="84"/>
    </location>
</feature>
<comment type="subcellular location">
    <subcellularLocation>
        <location evidence="1">Membrane</location>
        <topology evidence="1">Multi-pass membrane protein</topology>
    </subcellularLocation>
</comment>
<dbReference type="eggNOG" id="KOG2504">
    <property type="taxonomic scope" value="Eukaryota"/>
</dbReference>
<dbReference type="Proteomes" id="UP000001055">
    <property type="component" value="Unassembled WGS sequence"/>
</dbReference>
<keyword evidence="5 8" id="KW-1133">Transmembrane helix</keyword>
<evidence type="ECO:0000256" key="5">
    <source>
        <dbReference type="ARBA" id="ARBA00022989"/>
    </source>
</evidence>
<dbReference type="HOGENOM" id="CLU_001265_1_0_1"/>
<feature type="compositionally biased region" description="Polar residues" evidence="7">
    <location>
        <begin position="1"/>
        <end position="15"/>
    </location>
</feature>
<keyword evidence="6 8" id="KW-0472">Membrane</keyword>
<dbReference type="Pfam" id="PF07690">
    <property type="entry name" value="MFS_1"/>
    <property type="match status" value="1"/>
</dbReference>
<feature type="transmembrane region" description="Helical" evidence="8">
    <location>
        <begin position="130"/>
        <end position="149"/>
    </location>
</feature>
<dbReference type="VEuPathDB" id="FungiDB:JI435_010990"/>
<reference evidence="11" key="1">
    <citation type="journal article" date="2007" name="Plant Cell">
        <title>Dothideomycete-plant interactions illuminated by genome sequencing and EST analysis of the wheat pathogen Stagonospora nodorum.</title>
        <authorList>
            <person name="Hane J.K."/>
            <person name="Lowe R.G."/>
            <person name="Solomon P.S."/>
            <person name="Tan K.C."/>
            <person name="Schoch C.L."/>
            <person name="Spatafora J.W."/>
            <person name="Crous P.W."/>
            <person name="Kodira C."/>
            <person name="Birren B.W."/>
            <person name="Galagan J.E."/>
            <person name="Torriani S.F."/>
            <person name="McDonald B.A."/>
            <person name="Oliver R.P."/>
        </authorList>
    </citation>
    <scope>NUCLEOTIDE SEQUENCE [LARGE SCALE GENOMIC DNA]</scope>
    <source>
        <strain evidence="11">SN15 / ATCC MYA-4574 / FGSC 10173</strain>
    </source>
</reference>
<feature type="compositionally biased region" description="Basic and acidic residues" evidence="7">
    <location>
        <begin position="16"/>
        <end position="27"/>
    </location>
</feature>
<feature type="transmembrane region" description="Helical" evidence="8">
    <location>
        <begin position="188"/>
        <end position="207"/>
    </location>
</feature>
<dbReference type="InterPro" id="IPR011701">
    <property type="entry name" value="MFS"/>
</dbReference>
<dbReference type="InterPro" id="IPR036259">
    <property type="entry name" value="MFS_trans_sf"/>
</dbReference>
<proteinExistence type="inferred from homology"/>
<dbReference type="Gene3D" id="1.20.1250.20">
    <property type="entry name" value="MFS general substrate transporter like domains"/>
    <property type="match status" value="2"/>
</dbReference>
<name>Q0V4G5_PHANO</name>
<accession>Q0V4G5</accession>
<evidence type="ECO:0000313" key="10">
    <source>
        <dbReference type="EMBL" id="EAT92594.2"/>
    </source>
</evidence>
<feature type="transmembrane region" description="Helical" evidence="8">
    <location>
        <begin position="354"/>
        <end position="375"/>
    </location>
</feature>
<dbReference type="PANTHER" id="PTHR11360:SF224">
    <property type="entry name" value="MAJOR FACILITATOR SUPERFAMILY (MFS) PROFILE DOMAIN-CONTAINING PROTEIN-RELATED"/>
    <property type="match status" value="1"/>
</dbReference>
<evidence type="ECO:0000256" key="8">
    <source>
        <dbReference type="SAM" id="Phobius"/>
    </source>
</evidence>
<dbReference type="EMBL" id="CH445325">
    <property type="protein sequence ID" value="EAT92594.2"/>
    <property type="molecule type" value="Genomic_DNA"/>
</dbReference>
<dbReference type="GO" id="GO:0005886">
    <property type="term" value="C:plasma membrane"/>
    <property type="evidence" value="ECO:0000318"/>
    <property type="project" value="GO_Central"/>
</dbReference>
<evidence type="ECO:0000313" key="11">
    <source>
        <dbReference type="Proteomes" id="UP000001055"/>
    </source>
</evidence>
<keyword evidence="3" id="KW-0813">Transport</keyword>
<dbReference type="AlphaFoldDB" id="Q0V4G5"/>
<dbReference type="PROSITE" id="PS50850">
    <property type="entry name" value="MFS"/>
    <property type="match status" value="1"/>
</dbReference>
<evidence type="ECO:0000256" key="7">
    <source>
        <dbReference type="SAM" id="MobiDB-lite"/>
    </source>
</evidence>
<keyword evidence="4 8" id="KW-0812">Transmembrane</keyword>
<dbReference type="SUPFAM" id="SSF103473">
    <property type="entry name" value="MFS general substrate transporter"/>
    <property type="match status" value="1"/>
</dbReference>
<feature type="region of interest" description="Disordered" evidence="7">
    <location>
        <begin position="1"/>
        <end position="48"/>
    </location>
</feature>
<feature type="transmembrane region" description="Helical" evidence="8">
    <location>
        <begin position="329"/>
        <end position="348"/>
    </location>
</feature>
<feature type="domain" description="Major facilitator superfamily (MFS) profile" evidence="9">
    <location>
        <begin position="59"/>
        <end position="469"/>
    </location>
</feature>
<evidence type="ECO:0000256" key="3">
    <source>
        <dbReference type="ARBA" id="ARBA00022448"/>
    </source>
</evidence>
<evidence type="ECO:0000256" key="2">
    <source>
        <dbReference type="ARBA" id="ARBA00006727"/>
    </source>
</evidence>
<dbReference type="InterPro" id="IPR020846">
    <property type="entry name" value="MFS_dom"/>
</dbReference>
<gene>
    <name evidence="10" type="ORF">SNOG_01099</name>
</gene>
<evidence type="ECO:0000259" key="9">
    <source>
        <dbReference type="PROSITE" id="PS50850"/>
    </source>
</evidence>
<evidence type="ECO:0000256" key="6">
    <source>
        <dbReference type="ARBA" id="ARBA00023136"/>
    </source>
</evidence>
<dbReference type="RefSeq" id="XP_001791756.1">
    <property type="nucleotide sequence ID" value="XM_001791704.1"/>
</dbReference>
<feature type="transmembrane region" description="Helical" evidence="8">
    <location>
        <begin position="96"/>
        <end position="118"/>
    </location>
</feature>
<feature type="transmembrane region" description="Helical" evidence="8">
    <location>
        <begin position="387"/>
        <end position="413"/>
    </location>
</feature>
<dbReference type="GeneID" id="5968151"/>
<evidence type="ECO:0000256" key="1">
    <source>
        <dbReference type="ARBA" id="ARBA00004141"/>
    </source>
</evidence>
<dbReference type="CDD" id="cd17352">
    <property type="entry name" value="MFS_MCT_SLC16"/>
    <property type="match status" value="1"/>
</dbReference>
<feature type="transmembrane region" description="Helical" evidence="8">
    <location>
        <begin position="219"/>
        <end position="243"/>
    </location>
</feature>
<organism evidence="10 11">
    <name type="scientific">Phaeosphaeria nodorum (strain SN15 / ATCC MYA-4574 / FGSC 10173)</name>
    <name type="common">Glume blotch fungus</name>
    <name type="synonym">Parastagonospora nodorum</name>
    <dbReference type="NCBI Taxonomy" id="321614"/>
    <lineage>
        <taxon>Eukaryota</taxon>
        <taxon>Fungi</taxon>
        <taxon>Dikarya</taxon>
        <taxon>Ascomycota</taxon>
        <taxon>Pezizomycotina</taxon>
        <taxon>Dothideomycetes</taxon>
        <taxon>Pleosporomycetidae</taxon>
        <taxon>Pleosporales</taxon>
        <taxon>Pleosporineae</taxon>
        <taxon>Phaeosphaeriaceae</taxon>
        <taxon>Parastagonospora</taxon>
    </lineage>
</organism>
<comment type="similarity">
    <text evidence="2">Belongs to the major facilitator superfamily. Monocarboxylate porter (TC 2.A.1.13) family.</text>
</comment>
<feature type="transmembrane region" description="Helical" evidence="8">
    <location>
        <begin position="264"/>
        <end position="284"/>
    </location>
</feature>